<keyword evidence="2" id="KW-0808">Transferase</keyword>
<name>A0A6N2W6S7_9FIRM</name>
<keyword evidence="2" id="KW-0328">Glycosyltransferase</keyword>
<accession>A0A6N2W6S7</accession>
<dbReference type="PANTHER" id="PTHR22916">
    <property type="entry name" value="GLYCOSYLTRANSFERASE"/>
    <property type="match status" value="1"/>
</dbReference>
<feature type="domain" description="Glycosyltransferase 2-like" evidence="1">
    <location>
        <begin position="5"/>
        <end position="132"/>
    </location>
</feature>
<protein>
    <submittedName>
        <fullName evidence="2">Putative glycosyltransferase EpsJ</fullName>
        <ecNumber evidence="2">2.4.-.-</ecNumber>
    </submittedName>
</protein>
<dbReference type="InterPro" id="IPR001173">
    <property type="entry name" value="Glyco_trans_2-like"/>
</dbReference>
<dbReference type="PANTHER" id="PTHR22916:SF3">
    <property type="entry name" value="UDP-GLCNAC:BETAGAL BETA-1,3-N-ACETYLGLUCOSAMINYLTRANSFERASE-LIKE PROTEIN 1"/>
    <property type="match status" value="1"/>
</dbReference>
<dbReference type="SUPFAM" id="SSF53448">
    <property type="entry name" value="Nucleotide-diphospho-sugar transferases"/>
    <property type="match status" value="1"/>
</dbReference>
<dbReference type="EMBL" id="CACRTF010000014">
    <property type="protein sequence ID" value="VYT36621.1"/>
    <property type="molecule type" value="Genomic_DNA"/>
</dbReference>
<evidence type="ECO:0000259" key="1">
    <source>
        <dbReference type="Pfam" id="PF00535"/>
    </source>
</evidence>
<sequence>MPKVSIIIPVYNVESYIRTCIDSVLAQSLKDLEIICVDDGSTDSSPVILDNYASKDSRVKVIHKPNRGYGHSMNVGYEAATGEYIGIVESDDYILPDMYGTLYDYAVSNDLDLVKSECIQFWDTLHYSKRIHVSAMDGYFGKVLQKEDRILFFQFYMNTWSGIYRRSFLAENGIRHNETPGASYQDNGFWIQTMSLCNRAMWLDSAFYMYRQDNPTASVKSKDKVLAMYREYCDVETFLEQKHLTHELGICRYYRMMRHRGTFIRISEEYKQEYAQLIVRDWDLYYNQIKDLNIGSKEELFHWIRDLKEKGRGGQIISEILSVKKKMDRCGRIIIYGAGVWAENVCLRLYNNGYYDKVEAICVSGVPSKSYLWGREVLPFDRIRNRADALFIIAVNRMGTFYTEIEKRLLAEGIKNYMAADTIVDYFYMV</sequence>
<dbReference type="GO" id="GO:0016758">
    <property type="term" value="F:hexosyltransferase activity"/>
    <property type="evidence" value="ECO:0007669"/>
    <property type="project" value="UniProtKB-ARBA"/>
</dbReference>
<organism evidence="2">
    <name type="scientific">Enterocloster bolteae</name>
    <dbReference type="NCBI Taxonomy" id="208479"/>
    <lineage>
        <taxon>Bacteria</taxon>
        <taxon>Bacillati</taxon>
        <taxon>Bacillota</taxon>
        <taxon>Clostridia</taxon>
        <taxon>Lachnospirales</taxon>
        <taxon>Lachnospiraceae</taxon>
        <taxon>Enterocloster</taxon>
    </lineage>
</organism>
<dbReference type="Gene3D" id="3.90.550.10">
    <property type="entry name" value="Spore Coat Polysaccharide Biosynthesis Protein SpsA, Chain A"/>
    <property type="match status" value="1"/>
</dbReference>
<dbReference type="RefSeq" id="WP_002577834.1">
    <property type="nucleotide sequence ID" value="NZ_BAABZS010000001.1"/>
</dbReference>
<dbReference type="Pfam" id="PF00535">
    <property type="entry name" value="Glycos_transf_2"/>
    <property type="match status" value="1"/>
</dbReference>
<dbReference type="EC" id="2.4.-.-" evidence="2"/>
<dbReference type="AlphaFoldDB" id="A0A6N2W6S7"/>
<gene>
    <name evidence="2" type="primary">epsJ_5</name>
    <name evidence="2" type="ORF">CBLFYP116_03236</name>
</gene>
<dbReference type="InterPro" id="IPR029044">
    <property type="entry name" value="Nucleotide-diphossugar_trans"/>
</dbReference>
<dbReference type="GeneID" id="23116336"/>
<evidence type="ECO:0000313" key="2">
    <source>
        <dbReference type="EMBL" id="VYT36621.1"/>
    </source>
</evidence>
<reference evidence="2" key="1">
    <citation type="submission" date="2019-11" db="EMBL/GenBank/DDBJ databases">
        <authorList>
            <person name="Feng L."/>
        </authorList>
    </citation>
    <scope>NUCLEOTIDE SEQUENCE</scope>
    <source>
        <strain evidence="2">CbolteaeLFYP116</strain>
    </source>
</reference>
<proteinExistence type="predicted"/>
<dbReference type="CDD" id="cd00761">
    <property type="entry name" value="Glyco_tranf_GTA_type"/>
    <property type="match status" value="1"/>
</dbReference>